<comment type="caution">
    <text evidence="1">The sequence shown here is derived from an EMBL/GenBank/DDBJ whole genome shotgun (WGS) entry which is preliminary data.</text>
</comment>
<sequence>MAMLFFCCTDNYKRVGEEAQKKVYPRGIAENSVLTYSELIEPLEGEDTKPAKNIAVLRSPIAYNYENLVFPYRLFPEGLEVDFFDERGEKNKVRADYGIVYSATNLIDLQGNVVLETPDGKKLETPQLYYDQDNQWVFTQEVFKFTNPEDGTIMDGKGMDFNKNLSFLSAHKTYGLMSIKEK</sequence>
<evidence type="ECO:0000313" key="2">
    <source>
        <dbReference type="Proteomes" id="UP001595191"/>
    </source>
</evidence>
<dbReference type="Proteomes" id="UP001595191">
    <property type="component" value="Unassembled WGS sequence"/>
</dbReference>
<gene>
    <name evidence="1" type="primary">lptC</name>
    <name evidence="1" type="ORF">ACEZ3G_08485</name>
</gene>
<keyword evidence="2" id="KW-1185">Reference proteome</keyword>
<proteinExistence type="predicted"/>
<accession>A0ACC7LJT5</accession>
<organism evidence="1 2">
    <name type="scientific">Meishania litoralis</name>
    <dbReference type="NCBI Taxonomy" id="3434685"/>
    <lineage>
        <taxon>Bacteria</taxon>
        <taxon>Pseudomonadati</taxon>
        <taxon>Bacteroidota</taxon>
        <taxon>Flavobacteriia</taxon>
        <taxon>Flavobacteriales</taxon>
        <taxon>Flavobacteriaceae</taxon>
        <taxon>Meishania</taxon>
    </lineage>
</organism>
<name>A0ACC7LJT5_9FLAO</name>
<dbReference type="EMBL" id="JBHFPV010000001">
    <property type="protein sequence ID" value="MFH6603511.1"/>
    <property type="molecule type" value="Genomic_DNA"/>
</dbReference>
<evidence type="ECO:0000313" key="1">
    <source>
        <dbReference type="EMBL" id="MFH6603511.1"/>
    </source>
</evidence>
<reference evidence="1" key="1">
    <citation type="submission" date="2024-09" db="EMBL/GenBank/DDBJ databases">
        <authorList>
            <person name="Liu J."/>
        </authorList>
    </citation>
    <scope>NUCLEOTIDE SEQUENCE</scope>
    <source>
        <strain evidence="1">NBU2967</strain>
    </source>
</reference>
<protein>
    <submittedName>
        <fullName evidence="1">LPS export ABC transporter periplasmic protein LptC</fullName>
    </submittedName>
</protein>